<dbReference type="PANTHER" id="PTHR30231">
    <property type="entry name" value="DNA POLYMERASE III SUBUNIT EPSILON"/>
    <property type="match status" value="1"/>
</dbReference>
<dbReference type="AlphaFoldDB" id="T0AXA2"/>
<dbReference type="GO" id="GO:0005829">
    <property type="term" value="C:cytosol"/>
    <property type="evidence" value="ECO:0007669"/>
    <property type="project" value="TreeGrafter"/>
</dbReference>
<name>T0AXA2_9RHOO</name>
<dbReference type="InterPro" id="IPR012337">
    <property type="entry name" value="RNaseH-like_sf"/>
</dbReference>
<dbReference type="CDD" id="cd06127">
    <property type="entry name" value="DEDDh"/>
    <property type="match status" value="1"/>
</dbReference>
<dbReference type="STRING" id="1348657.M622_01530"/>
<keyword evidence="2" id="KW-0378">Hydrolase</keyword>
<evidence type="ECO:0000256" key="2">
    <source>
        <dbReference type="ARBA" id="ARBA00022801"/>
    </source>
</evidence>
<dbReference type="Proteomes" id="UP000015455">
    <property type="component" value="Unassembled WGS sequence"/>
</dbReference>
<dbReference type="RefSeq" id="WP_021247768.1">
    <property type="nucleotide sequence ID" value="NZ_ATJV01000001.1"/>
</dbReference>
<dbReference type="EMBL" id="ATJV01000001">
    <property type="protein sequence ID" value="EPZ17479.1"/>
    <property type="molecule type" value="Genomic_DNA"/>
</dbReference>
<dbReference type="Pfam" id="PF00929">
    <property type="entry name" value="RNase_T"/>
    <property type="match status" value="1"/>
</dbReference>
<keyword evidence="3" id="KW-0269">Exonuclease</keyword>
<dbReference type="PATRIC" id="fig|1348657.5.peg.311"/>
<feature type="domain" description="Exonuclease" evidence="4">
    <location>
        <begin position="62"/>
        <end position="249"/>
    </location>
</feature>
<dbReference type="eggNOG" id="COG0847">
    <property type="taxonomic scope" value="Bacteria"/>
</dbReference>
<keyword evidence="6" id="KW-1185">Reference proteome</keyword>
<dbReference type="OrthoDB" id="5497329at2"/>
<dbReference type="InterPro" id="IPR013520">
    <property type="entry name" value="Ribonucl_H"/>
</dbReference>
<gene>
    <name evidence="5" type="ORF">M622_01530</name>
</gene>
<organism evidence="5 6">
    <name type="scientific">Thauera terpenica 58Eu</name>
    <dbReference type="NCBI Taxonomy" id="1348657"/>
    <lineage>
        <taxon>Bacteria</taxon>
        <taxon>Pseudomonadati</taxon>
        <taxon>Pseudomonadota</taxon>
        <taxon>Betaproteobacteria</taxon>
        <taxon>Rhodocyclales</taxon>
        <taxon>Zoogloeaceae</taxon>
        <taxon>Thauera</taxon>
    </lineage>
</organism>
<dbReference type="GO" id="GO:0003676">
    <property type="term" value="F:nucleic acid binding"/>
    <property type="evidence" value="ECO:0007669"/>
    <property type="project" value="InterPro"/>
</dbReference>
<dbReference type="SUPFAM" id="SSF53098">
    <property type="entry name" value="Ribonuclease H-like"/>
    <property type="match status" value="1"/>
</dbReference>
<dbReference type="GO" id="GO:0008408">
    <property type="term" value="F:3'-5' exonuclease activity"/>
    <property type="evidence" value="ECO:0007669"/>
    <property type="project" value="TreeGrafter"/>
</dbReference>
<dbReference type="GO" id="GO:0006259">
    <property type="term" value="P:DNA metabolic process"/>
    <property type="evidence" value="ECO:0007669"/>
    <property type="project" value="UniProtKB-ARBA"/>
</dbReference>
<dbReference type="PANTHER" id="PTHR30231:SF4">
    <property type="entry name" value="PROTEIN NEN2"/>
    <property type="match status" value="1"/>
</dbReference>
<dbReference type="Gene3D" id="3.30.420.10">
    <property type="entry name" value="Ribonuclease H-like superfamily/Ribonuclease H"/>
    <property type="match status" value="1"/>
</dbReference>
<dbReference type="InterPro" id="IPR036397">
    <property type="entry name" value="RNaseH_sf"/>
</dbReference>
<protein>
    <recommendedName>
        <fullName evidence="4">Exonuclease domain-containing protein</fullName>
    </recommendedName>
</protein>
<dbReference type="SMART" id="SM00479">
    <property type="entry name" value="EXOIII"/>
    <property type="match status" value="1"/>
</dbReference>
<evidence type="ECO:0000256" key="1">
    <source>
        <dbReference type="ARBA" id="ARBA00022722"/>
    </source>
</evidence>
<accession>T0AXA2</accession>
<evidence type="ECO:0000256" key="3">
    <source>
        <dbReference type="ARBA" id="ARBA00022839"/>
    </source>
</evidence>
<evidence type="ECO:0000313" key="6">
    <source>
        <dbReference type="Proteomes" id="UP000015455"/>
    </source>
</evidence>
<dbReference type="NCBIfam" id="NF006602">
    <property type="entry name" value="PRK09146.1"/>
    <property type="match status" value="1"/>
</dbReference>
<keyword evidence="1" id="KW-0540">Nuclease</keyword>
<comment type="caution">
    <text evidence="5">The sequence shown here is derived from an EMBL/GenBank/DDBJ whole genome shotgun (WGS) entry which is preliminary data.</text>
</comment>
<sequence length="259" mass="28138">MLHLGSLRSDAAQRRTVKADASSVADWARRFEALGATAVDERLRAFYAQGVPAGDTVLADVPLLAMDFETTGLDPQQDEIVSIGIVPMTLARIQSSASRHWIVRPRGVLNAESVTFHAITHAQIEGAPDLGAILDELLPALAGCVVVVHCAAIERAFLDAALKARLGEGIEFPVIDTMALEARLHRRHKSGLFAGLFANLFGRNAAPLSIRLADSRARYHLPRYRAHHALTDALATAELLQAQIAHHFKPDTTLKEVWA</sequence>
<proteinExistence type="predicted"/>
<evidence type="ECO:0000313" key="5">
    <source>
        <dbReference type="EMBL" id="EPZ17479.1"/>
    </source>
</evidence>
<reference evidence="5 6" key="1">
    <citation type="submission" date="2013-06" db="EMBL/GenBank/DDBJ databases">
        <title>Draft genome sequence of Thauera terpenica.</title>
        <authorList>
            <person name="Liu B."/>
            <person name="Frostegard A.H."/>
            <person name="Shapleigh J.P."/>
        </authorList>
    </citation>
    <scope>NUCLEOTIDE SEQUENCE [LARGE SCALE GENOMIC DNA]</scope>
    <source>
        <strain evidence="5 6">58Eu</strain>
    </source>
</reference>
<evidence type="ECO:0000259" key="4">
    <source>
        <dbReference type="SMART" id="SM00479"/>
    </source>
</evidence>